<dbReference type="PANTHER" id="PTHR43782">
    <property type="entry name" value="ARGINASE"/>
    <property type="match status" value="1"/>
</dbReference>
<keyword evidence="1" id="KW-0479">Metal-binding</keyword>
<comment type="caution">
    <text evidence="5">The sequence shown here is derived from an EMBL/GenBank/DDBJ whole genome shotgun (WGS) entry which is preliminary data.</text>
</comment>
<keyword evidence="2" id="KW-0378">Hydrolase</keyword>
<comment type="similarity">
    <text evidence="4">Belongs to the arginase family.</text>
</comment>
<dbReference type="SUPFAM" id="SSF52768">
    <property type="entry name" value="Arginase/deacetylase"/>
    <property type="match status" value="1"/>
</dbReference>
<evidence type="ECO:0000256" key="2">
    <source>
        <dbReference type="ARBA" id="ARBA00022801"/>
    </source>
</evidence>
<evidence type="ECO:0000256" key="4">
    <source>
        <dbReference type="PROSITE-ProRule" id="PRU00742"/>
    </source>
</evidence>
<dbReference type="Pfam" id="PF00491">
    <property type="entry name" value="Arginase"/>
    <property type="match status" value="1"/>
</dbReference>
<protein>
    <submittedName>
        <fullName evidence="5">Arginase family protein</fullName>
    </submittedName>
</protein>
<gene>
    <name evidence="5" type="ORF">ABXS05_26640</name>
</gene>
<keyword evidence="6" id="KW-1185">Reference proteome</keyword>
<dbReference type="InterPro" id="IPR023696">
    <property type="entry name" value="Ureohydrolase_dom_sf"/>
</dbReference>
<name>A0ABV3PUN6_9HYPH</name>
<sequence>MPGARAIGEALARRTGIAPFVVGTPEPALNTGWREELDVALPALKQVQARFDDVLAKGDVSIAATSRCAVSLATLPAVARHRPDACIVWFDAHGDLNTPEASASGFLGGLAISGPAGLWDSGLGAGLSLDRLVLVGQRDLDPFEQDLIDRHGIPLVEPRGDLAAELRKAIAGRPVYVHLDCDVLNPGVVPTDYACEGGLSLADLRACCEVIAEQAFVGIEIAEFQYAWEPGGEAFSPDPLLDALAPLLAR</sequence>
<dbReference type="PROSITE" id="PS51409">
    <property type="entry name" value="ARGINASE_2"/>
    <property type="match status" value="1"/>
</dbReference>
<evidence type="ECO:0000313" key="6">
    <source>
        <dbReference type="Proteomes" id="UP001555786"/>
    </source>
</evidence>
<dbReference type="PANTHER" id="PTHR43782:SF3">
    <property type="entry name" value="ARGINASE"/>
    <property type="match status" value="1"/>
</dbReference>
<evidence type="ECO:0000256" key="3">
    <source>
        <dbReference type="ARBA" id="ARBA00023211"/>
    </source>
</evidence>
<dbReference type="Proteomes" id="UP001555786">
    <property type="component" value="Unassembled WGS sequence"/>
</dbReference>
<accession>A0ABV3PUN6</accession>
<keyword evidence="3" id="KW-0464">Manganese</keyword>
<reference evidence="5 6" key="1">
    <citation type="submission" date="2024-07" db="EMBL/GenBank/DDBJ databases">
        <title>Description of Labrys sedimenti sp. nov., isolated from a diclofenac-degrading enrichment culture.</title>
        <authorList>
            <person name="Tancsics A."/>
            <person name="Csepanyi A."/>
        </authorList>
    </citation>
    <scope>NUCLEOTIDE SEQUENCE [LARGE SCALE GENOMIC DNA]</scope>
    <source>
        <strain evidence="5 6">LMG 23578</strain>
    </source>
</reference>
<dbReference type="InterPro" id="IPR006035">
    <property type="entry name" value="Ureohydrolase"/>
</dbReference>
<proteinExistence type="inferred from homology"/>
<evidence type="ECO:0000313" key="5">
    <source>
        <dbReference type="EMBL" id="MEW9309156.1"/>
    </source>
</evidence>
<dbReference type="Gene3D" id="3.40.800.10">
    <property type="entry name" value="Ureohydrolase domain"/>
    <property type="match status" value="1"/>
</dbReference>
<dbReference type="RefSeq" id="WP_311935827.1">
    <property type="nucleotide sequence ID" value="NZ_JAVSCS010000013.1"/>
</dbReference>
<evidence type="ECO:0000256" key="1">
    <source>
        <dbReference type="ARBA" id="ARBA00022723"/>
    </source>
</evidence>
<dbReference type="CDD" id="cd09999">
    <property type="entry name" value="Arginase-like_1"/>
    <property type="match status" value="1"/>
</dbReference>
<dbReference type="EMBL" id="JBFNQD010000012">
    <property type="protein sequence ID" value="MEW9309156.1"/>
    <property type="molecule type" value="Genomic_DNA"/>
</dbReference>
<organism evidence="5 6">
    <name type="scientific">Labrys neptuniae</name>
    <dbReference type="NCBI Taxonomy" id="376174"/>
    <lineage>
        <taxon>Bacteria</taxon>
        <taxon>Pseudomonadati</taxon>
        <taxon>Pseudomonadota</taxon>
        <taxon>Alphaproteobacteria</taxon>
        <taxon>Hyphomicrobiales</taxon>
        <taxon>Xanthobacteraceae</taxon>
        <taxon>Labrys</taxon>
    </lineage>
</organism>